<dbReference type="Proteomes" id="UP000654075">
    <property type="component" value="Unassembled WGS sequence"/>
</dbReference>
<gene>
    <name evidence="1" type="ORF">PGLA1383_LOCUS44849</name>
</gene>
<organism evidence="1 2">
    <name type="scientific">Polarella glacialis</name>
    <name type="common">Dinoflagellate</name>
    <dbReference type="NCBI Taxonomy" id="89957"/>
    <lineage>
        <taxon>Eukaryota</taxon>
        <taxon>Sar</taxon>
        <taxon>Alveolata</taxon>
        <taxon>Dinophyceae</taxon>
        <taxon>Suessiales</taxon>
        <taxon>Suessiaceae</taxon>
        <taxon>Polarella</taxon>
    </lineage>
</organism>
<protein>
    <submittedName>
        <fullName evidence="1">Uncharacterized protein</fullName>
    </submittedName>
</protein>
<keyword evidence="2" id="KW-1185">Reference proteome</keyword>
<dbReference type="OrthoDB" id="428971at2759"/>
<dbReference type="AlphaFoldDB" id="A0A813GNE9"/>
<reference evidence="1" key="1">
    <citation type="submission" date="2021-02" db="EMBL/GenBank/DDBJ databases">
        <authorList>
            <person name="Dougan E. K."/>
            <person name="Rhodes N."/>
            <person name="Thang M."/>
            <person name="Chan C."/>
        </authorList>
    </citation>
    <scope>NUCLEOTIDE SEQUENCE</scope>
</reference>
<comment type="caution">
    <text evidence="1">The sequence shown here is derived from an EMBL/GenBank/DDBJ whole genome shotgun (WGS) entry which is preliminary data.</text>
</comment>
<proteinExistence type="predicted"/>
<evidence type="ECO:0000313" key="1">
    <source>
        <dbReference type="EMBL" id="CAE8628185.1"/>
    </source>
</evidence>
<evidence type="ECO:0000313" key="2">
    <source>
        <dbReference type="Proteomes" id="UP000654075"/>
    </source>
</evidence>
<accession>A0A813GNE9</accession>
<dbReference type="EMBL" id="CAJNNV010029353">
    <property type="protein sequence ID" value="CAE8628185.1"/>
    <property type="molecule type" value="Genomic_DNA"/>
</dbReference>
<name>A0A813GNE9_POLGL</name>
<sequence length="133" mass="14910">MASTGGHQVEGHKGDVLALRASRRPEPSALKVFWRTFLKILVRLRYLGLAGYGLEWLLEAVHSSHRLHKLLGFVNTPRVHLIAITLVLAGHIAEHVHQEEENHHQEAHLASLQAEIEKRRAASPVRLHSAPCL</sequence>
<dbReference type="OMA" id="NHHQEAH"/>